<feature type="signal peptide" evidence="3">
    <location>
        <begin position="1"/>
        <end position="36"/>
    </location>
</feature>
<feature type="transmembrane region" description="Helical" evidence="2">
    <location>
        <begin position="292"/>
        <end position="316"/>
    </location>
</feature>
<proteinExistence type="predicted"/>
<evidence type="ECO:0000256" key="3">
    <source>
        <dbReference type="SAM" id="SignalP"/>
    </source>
</evidence>
<gene>
    <name evidence="4" type="ORF">GCM10009808_11210</name>
</gene>
<keyword evidence="2" id="KW-1133">Transmembrane helix</keyword>
<keyword evidence="2" id="KW-0472">Membrane</keyword>
<organism evidence="4 5">
    <name type="scientific">Microbacterium sediminicola</name>
    <dbReference type="NCBI Taxonomy" id="415210"/>
    <lineage>
        <taxon>Bacteria</taxon>
        <taxon>Bacillati</taxon>
        <taxon>Actinomycetota</taxon>
        <taxon>Actinomycetes</taxon>
        <taxon>Micrococcales</taxon>
        <taxon>Microbacteriaceae</taxon>
        <taxon>Microbacterium</taxon>
    </lineage>
</organism>
<feature type="compositionally biased region" description="Acidic residues" evidence="1">
    <location>
        <begin position="270"/>
        <end position="285"/>
    </location>
</feature>
<evidence type="ECO:0000313" key="4">
    <source>
        <dbReference type="EMBL" id="GAA1695739.1"/>
    </source>
</evidence>
<evidence type="ECO:0000256" key="1">
    <source>
        <dbReference type="SAM" id="MobiDB-lite"/>
    </source>
</evidence>
<comment type="caution">
    <text evidence="4">The sequence shown here is derived from an EMBL/GenBank/DDBJ whole genome shotgun (WGS) entry which is preliminary data.</text>
</comment>
<sequence>MHTSTFAAPTRRTPLAALSLLLAASVAVGIPTSALADTSEDPALDQTIEQGQEIVHGDRVLSSGHVDMGPRFDDGVWTLLIHDDVARADESATSVWRYPSETVFQITDAGILTAPDDPAYEFLGVDAGESVWVSPQTQNPDVVWIGWNTQDPEVMAAIDRGVTLTLDGVEGPGTMTVFLQSGSFGEPDVLWDSRVAEPQPLWVDVNTHTHANWAFTEPGVYLVELTASADLVDGSTVSDTQILRFAVGSQTDTDAALTATWAASDSTDASTDDTDVDADTGEDEAAGASDPVVPILITAIAVVAIGLVVGIVVVLVRGSRTKRAALSSRAPEHPGGEGK</sequence>
<reference evidence="4 5" key="1">
    <citation type="journal article" date="2019" name="Int. J. Syst. Evol. Microbiol.">
        <title>The Global Catalogue of Microorganisms (GCM) 10K type strain sequencing project: providing services to taxonomists for standard genome sequencing and annotation.</title>
        <authorList>
            <consortium name="The Broad Institute Genomics Platform"/>
            <consortium name="The Broad Institute Genome Sequencing Center for Infectious Disease"/>
            <person name="Wu L."/>
            <person name="Ma J."/>
        </authorList>
    </citation>
    <scope>NUCLEOTIDE SEQUENCE [LARGE SCALE GENOMIC DNA]</scope>
    <source>
        <strain evidence="4 5">JCM 15577</strain>
    </source>
</reference>
<evidence type="ECO:0008006" key="6">
    <source>
        <dbReference type="Google" id="ProtNLM"/>
    </source>
</evidence>
<dbReference type="Proteomes" id="UP001501690">
    <property type="component" value="Unassembled WGS sequence"/>
</dbReference>
<keyword evidence="2" id="KW-0812">Transmembrane</keyword>
<evidence type="ECO:0000313" key="5">
    <source>
        <dbReference type="Proteomes" id="UP001501690"/>
    </source>
</evidence>
<keyword evidence="3" id="KW-0732">Signal</keyword>
<name>A0ABN2HYN4_9MICO</name>
<feature type="region of interest" description="Disordered" evidence="1">
    <location>
        <begin position="262"/>
        <end position="287"/>
    </location>
</feature>
<dbReference type="NCBIfam" id="NF038134">
    <property type="entry name" value="choice_anch_M"/>
    <property type="match status" value="1"/>
</dbReference>
<feature type="chain" id="PRO_5045514241" description="Surface-anchored protein" evidence="3">
    <location>
        <begin position="37"/>
        <end position="339"/>
    </location>
</feature>
<dbReference type="NCBIfam" id="TIGR03769">
    <property type="entry name" value="P_ac_wall_RPT"/>
    <property type="match status" value="1"/>
</dbReference>
<dbReference type="RefSeq" id="WP_344070268.1">
    <property type="nucleotide sequence ID" value="NZ_BAAAPL010000001.1"/>
</dbReference>
<accession>A0ABN2HYN4</accession>
<keyword evidence="5" id="KW-1185">Reference proteome</keyword>
<dbReference type="EMBL" id="BAAAPL010000001">
    <property type="protein sequence ID" value="GAA1695739.1"/>
    <property type="molecule type" value="Genomic_DNA"/>
</dbReference>
<evidence type="ECO:0000256" key="2">
    <source>
        <dbReference type="SAM" id="Phobius"/>
    </source>
</evidence>
<dbReference type="InterPro" id="IPR022435">
    <property type="entry name" value="Surface-anchored_actinobac"/>
</dbReference>
<protein>
    <recommendedName>
        <fullName evidence="6">Surface-anchored protein</fullName>
    </recommendedName>
</protein>